<dbReference type="Gene3D" id="2.60.40.10">
    <property type="entry name" value="Immunoglobulins"/>
    <property type="match status" value="1"/>
</dbReference>
<dbReference type="Proteomes" id="UP001343698">
    <property type="component" value="Unassembled WGS sequence"/>
</dbReference>
<dbReference type="Pfam" id="PF00756">
    <property type="entry name" value="Esterase"/>
    <property type="match status" value="1"/>
</dbReference>
<organism evidence="3 4">
    <name type="scientific">Maribacter flavus</name>
    <dbReference type="NCBI Taxonomy" id="1658664"/>
    <lineage>
        <taxon>Bacteria</taxon>
        <taxon>Pseudomonadati</taxon>
        <taxon>Bacteroidota</taxon>
        <taxon>Flavobacteriia</taxon>
        <taxon>Flavobacteriales</taxon>
        <taxon>Flavobacteriaceae</taxon>
        <taxon>Maribacter</taxon>
    </lineage>
</organism>
<feature type="domain" description="Dienelactone hydrolase" evidence="1">
    <location>
        <begin position="94"/>
        <end position="274"/>
    </location>
</feature>
<dbReference type="GO" id="GO:0016787">
    <property type="term" value="F:hydrolase activity"/>
    <property type="evidence" value="ECO:0007669"/>
    <property type="project" value="UniProtKB-KW"/>
</dbReference>
<dbReference type="RefSeq" id="WP_272637479.1">
    <property type="nucleotide sequence ID" value="NZ_JAZDDF010000006.1"/>
</dbReference>
<reference evidence="3 4" key="1">
    <citation type="submission" date="2024-01" db="EMBL/GenBank/DDBJ databases">
        <title>Maribacter spp. originated from different algae showed divergent polysaccharides utilization ability.</title>
        <authorList>
            <person name="Wang H."/>
            <person name="Wu Y."/>
        </authorList>
    </citation>
    <scope>NUCLEOTIDE SEQUENCE [LARGE SCALE GENOMIC DNA]</scope>
    <source>
        <strain evidence="3 4">KPT27_14</strain>
    </source>
</reference>
<dbReference type="InterPro" id="IPR014756">
    <property type="entry name" value="Ig_E-set"/>
</dbReference>
<accession>A0ABU7IKB3</accession>
<keyword evidence="3" id="KW-0378">Hydrolase</keyword>
<dbReference type="InterPro" id="IPR050583">
    <property type="entry name" value="Mycobacterial_A85_antigen"/>
</dbReference>
<dbReference type="InterPro" id="IPR004193">
    <property type="entry name" value="Glyco_hydro_13_N"/>
</dbReference>
<dbReference type="InterPro" id="IPR029058">
    <property type="entry name" value="AB_hydrolase_fold"/>
</dbReference>
<evidence type="ECO:0000259" key="2">
    <source>
        <dbReference type="Pfam" id="PF02922"/>
    </source>
</evidence>
<proteinExistence type="predicted"/>
<evidence type="ECO:0000259" key="1">
    <source>
        <dbReference type="Pfam" id="PF01738"/>
    </source>
</evidence>
<protein>
    <submittedName>
        <fullName evidence="3">Alpha/beta hydrolase-fold protein</fullName>
    </submittedName>
</protein>
<dbReference type="Gene3D" id="3.40.50.1820">
    <property type="entry name" value="alpha/beta hydrolase"/>
    <property type="match status" value="2"/>
</dbReference>
<dbReference type="InterPro" id="IPR013783">
    <property type="entry name" value="Ig-like_fold"/>
</dbReference>
<dbReference type="Pfam" id="PF02922">
    <property type="entry name" value="CBM_48"/>
    <property type="match status" value="1"/>
</dbReference>
<dbReference type="PANTHER" id="PTHR48098:SF1">
    <property type="entry name" value="DIACYLGLYCEROL ACYLTRANSFERASE_MYCOLYLTRANSFERASE AG85A"/>
    <property type="match status" value="1"/>
</dbReference>
<dbReference type="SUPFAM" id="SSF53474">
    <property type="entry name" value="alpha/beta-Hydrolases"/>
    <property type="match status" value="2"/>
</dbReference>
<dbReference type="InterPro" id="IPR002925">
    <property type="entry name" value="Dienelactn_hydro"/>
</dbReference>
<feature type="domain" description="Glycoside hydrolase family 13 N-terminal" evidence="2">
    <location>
        <begin position="320"/>
        <end position="378"/>
    </location>
</feature>
<dbReference type="InterPro" id="IPR000801">
    <property type="entry name" value="Esterase-like"/>
</dbReference>
<dbReference type="CDD" id="cd11294">
    <property type="entry name" value="E_set_Esterase_like_N"/>
    <property type="match status" value="1"/>
</dbReference>
<gene>
    <name evidence="3" type="ORF">V1H85_13135</name>
</gene>
<keyword evidence="4" id="KW-1185">Reference proteome</keyword>
<evidence type="ECO:0000313" key="3">
    <source>
        <dbReference type="EMBL" id="MEE1973399.1"/>
    </source>
</evidence>
<dbReference type="Pfam" id="PF01738">
    <property type="entry name" value="DLH"/>
    <property type="match status" value="1"/>
</dbReference>
<evidence type="ECO:0000313" key="4">
    <source>
        <dbReference type="Proteomes" id="UP001343698"/>
    </source>
</evidence>
<name>A0ABU7IKB3_9FLAO</name>
<dbReference type="PANTHER" id="PTHR48098">
    <property type="entry name" value="ENTEROCHELIN ESTERASE-RELATED"/>
    <property type="match status" value="1"/>
</dbReference>
<dbReference type="EMBL" id="JAZDDF010000006">
    <property type="protein sequence ID" value="MEE1973399.1"/>
    <property type="molecule type" value="Genomic_DNA"/>
</dbReference>
<sequence>MLPKTISILILFFTFTQFAHGQKEIKLYEGIAPGSETLDWKEGLSENNLFNTKVVYNVTDPTITAYLPPKASANGTAVIIAPGGAFHTLSIQSEGVDVAKWLNSKGIAAFVLKYRVARSFTDDPVKELMSKMNDFEALDKENEPIVTLAMNDGLKAMEYVRKNAESMNIDPEKIGFMGFSAGGTLTMSVLYNSNESNRPNFVAPIYAYEPAIIGSEIPWEETPIYIAVASDDQLGMVPYSINIYNKWFKAGQPAELHIYEKGGHGFGMRTQNLPTDTWYESFGAWLKMHGFMEGSTNLSPFQRPTSPNDSLRSVLLNADKKLEFKIYAPMAEEVSVSGDFPNGFPGIALKKNYLGVWSGTTENTVTPDIYTYDFTVNKIKTLDPKNTLVKESLNGFSNLVEIEGKENDFQTRKDVPHGRVEKVWYTSQTLDGAQRRLHVYLPPMYDRLKKKEKLPVLYLLHGGGDNDASWTTAGRANVILDNLYAEGKLAPMIVVMPSVHTNKEGFFMGAGPQQDPFCGDLLNEIIPFIENTYPVSTKRSDRAIAGLSMGGVQTLNTALWNPELFGYVIPMSTGYFSPNIKEIKENYADVMENEEINRFELFQIYMGGEADIAYQNNLNMMAMFDDFGIKYNYTNSEGGHTFRAWRRNLHNFAPLLFKKK</sequence>
<dbReference type="SUPFAM" id="SSF81296">
    <property type="entry name" value="E set domains"/>
    <property type="match status" value="1"/>
</dbReference>
<comment type="caution">
    <text evidence="3">The sequence shown here is derived from an EMBL/GenBank/DDBJ whole genome shotgun (WGS) entry which is preliminary data.</text>
</comment>